<feature type="transmembrane region" description="Helical" evidence="5">
    <location>
        <begin position="149"/>
        <end position="171"/>
    </location>
</feature>
<evidence type="ECO:0000256" key="4">
    <source>
        <dbReference type="ARBA" id="ARBA00023136"/>
    </source>
</evidence>
<evidence type="ECO:0000259" key="6">
    <source>
        <dbReference type="Pfam" id="PF00892"/>
    </source>
</evidence>
<comment type="subcellular location">
    <subcellularLocation>
        <location evidence="1">Membrane</location>
        <topology evidence="1">Multi-pass membrane protein</topology>
    </subcellularLocation>
</comment>
<dbReference type="RefSeq" id="WP_105190923.1">
    <property type="nucleotide sequence ID" value="NZ_PTQZ01000004.1"/>
</dbReference>
<gene>
    <name evidence="7" type="ORF">C5O18_00460</name>
</gene>
<evidence type="ECO:0000256" key="1">
    <source>
        <dbReference type="ARBA" id="ARBA00004141"/>
    </source>
</evidence>
<keyword evidence="8" id="KW-1185">Reference proteome</keyword>
<feature type="transmembrane region" description="Helical" evidence="5">
    <location>
        <begin position="209"/>
        <end position="228"/>
    </location>
</feature>
<evidence type="ECO:0000256" key="3">
    <source>
        <dbReference type="ARBA" id="ARBA00022989"/>
    </source>
</evidence>
<evidence type="ECO:0000313" key="8">
    <source>
        <dbReference type="Proteomes" id="UP000243900"/>
    </source>
</evidence>
<feature type="domain" description="EamA" evidence="6">
    <location>
        <begin position="153"/>
        <end position="280"/>
    </location>
</feature>
<keyword evidence="4 5" id="KW-0472">Membrane</keyword>
<feature type="transmembrane region" description="Helical" evidence="5">
    <location>
        <begin position="100"/>
        <end position="119"/>
    </location>
</feature>
<dbReference type="InterPro" id="IPR037185">
    <property type="entry name" value="EmrE-like"/>
</dbReference>
<sequence>MQYQAPRQSLVHGLALLTLSAMLFSAMGVLIRMASHTVNNETVVFFRNLTGALMLLPLVAVHGTGLLKTAVPMQHLWRGVVGLAAMYGFFYAIAHIPLSSAMVFTYSSPVFIPLIAWLVLKETLTWRMGVAALLGFIGVLMVCRPDVEGMGWIAVIGIVSSLLASLAFVTVRSLSATEPTIRIVLYFSLISTVVSAIPMTWAWRPLDPHELALVVGAGVLATLSQLAMSRAYSLAPAGKIGPAAYLAIVFAGFWAWLLWNEVPDHLAIAGIVVIFLATLLCLERPRRRRATEPDPLEETPGV</sequence>
<dbReference type="PANTHER" id="PTHR22911">
    <property type="entry name" value="ACYL-MALONYL CONDENSING ENZYME-RELATED"/>
    <property type="match status" value="1"/>
</dbReference>
<protein>
    <submittedName>
        <fullName evidence="7">EamA family transporter</fullName>
    </submittedName>
</protein>
<reference evidence="8" key="1">
    <citation type="submission" date="2018-02" db="EMBL/GenBank/DDBJ databases">
        <title>Genome sequencing of Solimonas sp. HR-BB.</title>
        <authorList>
            <person name="Lee Y."/>
            <person name="Jeon C.O."/>
        </authorList>
    </citation>
    <scope>NUCLEOTIDE SEQUENCE [LARGE SCALE GENOMIC DNA]</scope>
    <source>
        <strain evidence="8">HR-E</strain>
    </source>
</reference>
<dbReference type="OrthoDB" id="5565182at2"/>
<dbReference type="GO" id="GO:0016020">
    <property type="term" value="C:membrane"/>
    <property type="evidence" value="ECO:0007669"/>
    <property type="project" value="UniProtKB-SubCell"/>
</dbReference>
<keyword evidence="2 5" id="KW-0812">Transmembrane</keyword>
<organism evidence="7 8">
    <name type="scientific">Amnimonas aquatica</name>
    <dbReference type="NCBI Taxonomy" id="2094561"/>
    <lineage>
        <taxon>Bacteria</taxon>
        <taxon>Pseudomonadati</taxon>
        <taxon>Pseudomonadota</taxon>
        <taxon>Gammaproteobacteria</taxon>
        <taxon>Moraxellales</taxon>
        <taxon>Moraxellaceae</taxon>
        <taxon>Amnimonas</taxon>
    </lineage>
</organism>
<dbReference type="Proteomes" id="UP000243900">
    <property type="component" value="Unassembled WGS sequence"/>
</dbReference>
<feature type="transmembrane region" description="Helical" evidence="5">
    <location>
        <begin position="240"/>
        <end position="259"/>
    </location>
</feature>
<feature type="domain" description="EamA" evidence="6">
    <location>
        <begin position="13"/>
        <end position="142"/>
    </location>
</feature>
<dbReference type="PANTHER" id="PTHR22911:SF6">
    <property type="entry name" value="SOLUTE CARRIER FAMILY 35 MEMBER G1"/>
    <property type="match status" value="1"/>
</dbReference>
<proteinExistence type="predicted"/>
<name>A0A2P6AVB0_9GAMM</name>
<dbReference type="SUPFAM" id="SSF103481">
    <property type="entry name" value="Multidrug resistance efflux transporter EmrE"/>
    <property type="match status" value="2"/>
</dbReference>
<feature type="transmembrane region" description="Helical" evidence="5">
    <location>
        <begin position="76"/>
        <end position="94"/>
    </location>
</feature>
<comment type="caution">
    <text evidence="7">The sequence shown here is derived from an EMBL/GenBank/DDBJ whole genome shotgun (WGS) entry which is preliminary data.</text>
</comment>
<keyword evidence="3 5" id="KW-1133">Transmembrane helix</keyword>
<feature type="transmembrane region" description="Helical" evidence="5">
    <location>
        <begin position="265"/>
        <end position="282"/>
    </location>
</feature>
<dbReference type="Gene3D" id="1.10.3730.20">
    <property type="match status" value="1"/>
</dbReference>
<evidence type="ECO:0000256" key="2">
    <source>
        <dbReference type="ARBA" id="ARBA00022692"/>
    </source>
</evidence>
<feature type="transmembrane region" description="Helical" evidence="5">
    <location>
        <begin position="183"/>
        <end position="203"/>
    </location>
</feature>
<evidence type="ECO:0000256" key="5">
    <source>
        <dbReference type="SAM" id="Phobius"/>
    </source>
</evidence>
<dbReference type="AlphaFoldDB" id="A0A2P6AVB0"/>
<dbReference type="InterPro" id="IPR000620">
    <property type="entry name" value="EamA_dom"/>
</dbReference>
<evidence type="ECO:0000313" key="7">
    <source>
        <dbReference type="EMBL" id="PQA52219.1"/>
    </source>
</evidence>
<accession>A0A2P6AVB0</accession>
<dbReference type="Pfam" id="PF00892">
    <property type="entry name" value="EamA"/>
    <property type="match status" value="2"/>
</dbReference>
<feature type="transmembrane region" description="Helical" evidence="5">
    <location>
        <begin position="45"/>
        <end position="64"/>
    </location>
</feature>
<dbReference type="EMBL" id="PTQZ01000004">
    <property type="protein sequence ID" value="PQA52219.1"/>
    <property type="molecule type" value="Genomic_DNA"/>
</dbReference>
<feature type="transmembrane region" description="Helical" evidence="5">
    <location>
        <begin position="12"/>
        <end position="33"/>
    </location>
</feature>